<keyword evidence="1" id="KW-0436">Ligase</keyword>
<accession>G5JES2</accession>
<organism evidence="1 2">
    <name type="scientific">Crocosphaera watsonii WH 0003</name>
    <dbReference type="NCBI Taxonomy" id="423471"/>
    <lineage>
        <taxon>Bacteria</taxon>
        <taxon>Bacillati</taxon>
        <taxon>Cyanobacteriota</taxon>
        <taxon>Cyanophyceae</taxon>
        <taxon>Oscillatoriophycideae</taxon>
        <taxon>Chroococcales</taxon>
        <taxon>Aphanothecaceae</taxon>
        <taxon>Crocosphaera</taxon>
    </lineage>
</organism>
<evidence type="ECO:0000313" key="1">
    <source>
        <dbReference type="EMBL" id="EHJ09315.1"/>
    </source>
</evidence>
<dbReference type="Proteomes" id="UP000003477">
    <property type="component" value="Unassembled WGS sequence"/>
</dbReference>
<evidence type="ECO:0000313" key="2">
    <source>
        <dbReference type="Proteomes" id="UP000003477"/>
    </source>
</evidence>
<proteinExistence type="predicted"/>
<gene>
    <name evidence="1" type="ORF">CWATWH0003_B259</name>
</gene>
<dbReference type="AlphaFoldDB" id="G5JES2"/>
<dbReference type="GeneID" id="88769205"/>
<dbReference type="EMBL" id="AESD01001082">
    <property type="protein sequence ID" value="EHJ09315.1"/>
    <property type="molecule type" value="Genomic_DNA"/>
</dbReference>
<reference evidence="1 2" key="1">
    <citation type="journal article" date="2011" name="Front. Microbiol.">
        <title>Two Strains of Crocosphaera watsonii with Highly Conserved Genomes are Distinguished by Strain-Specific Features.</title>
        <authorList>
            <person name="Bench S.R."/>
            <person name="Ilikchyan I.N."/>
            <person name="Tripp H.J."/>
            <person name="Zehr J.P."/>
        </authorList>
    </citation>
    <scope>NUCLEOTIDE SEQUENCE [LARGE SCALE GENOMIC DNA]</scope>
    <source>
        <strain evidence="1 2">WH 0003</strain>
    </source>
</reference>
<dbReference type="GO" id="GO:0016874">
    <property type="term" value="F:ligase activity"/>
    <property type="evidence" value="ECO:0007669"/>
    <property type="project" value="UniProtKB-KW"/>
</dbReference>
<comment type="caution">
    <text evidence="1">The sequence shown here is derived from an EMBL/GenBank/DDBJ whole genome shotgun (WGS) entry which is preliminary data.</text>
</comment>
<dbReference type="RefSeq" id="WP_007313636.1">
    <property type="nucleotide sequence ID" value="NZ_AESD01001082.1"/>
</dbReference>
<name>G5JES2_CROWT</name>
<dbReference type="PATRIC" id="fig|423471.3.peg.5526"/>
<sequence length="166" mass="18761">MGCVQGPTETLQARLGVLALYYAPKLCSSLNELLGVSNINIELNKAVDFCKAQINTQNLSKEDKQALRQTYQQKLGDLVSWAFMLACLQQLNRNESTDEQKRVEKWTEEHFKAKLSNILQECPLKSTLLSGNQVESLIGKYTETIGDVEQTLPGENTELDEYLLKY</sequence>
<protein>
    <submittedName>
        <fullName evidence="1">AMP-dependent synthetase and ligase:Acyl-CoA dehydrogenase</fullName>
    </submittedName>
</protein>